<protein>
    <recommendedName>
        <fullName evidence="1">PiggyBac transposable element-derived protein domain-containing protein</fullName>
    </recommendedName>
</protein>
<evidence type="ECO:0000313" key="3">
    <source>
        <dbReference type="Proteomes" id="UP000801492"/>
    </source>
</evidence>
<dbReference type="EMBL" id="VTPC01006641">
    <property type="protein sequence ID" value="KAF2894784.1"/>
    <property type="molecule type" value="Genomic_DNA"/>
</dbReference>
<feature type="domain" description="PiggyBac transposable element-derived protein" evidence="1">
    <location>
        <begin position="116"/>
        <end position="219"/>
    </location>
</feature>
<evidence type="ECO:0000259" key="1">
    <source>
        <dbReference type="Pfam" id="PF13843"/>
    </source>
</evidence>
<sequence length="284" mass="33323">MDLRLVITVEEVLQMTYDDNLDFEEIYIESPEVNTFTDKDSGEEDDSLNRNQLQARTERALKVNNNLEEKVNQEIFEERPRKGDLVVSQKTFPQGNNEIIDYRIEEATKYALFLNNADTKITQNEMKCFIAILILPGYNVDYYWESGVDMRNALIDDVMRKDQFSQILKYIHCTDNNNPDKTNKLWKDKLKNKFTKNWIPEENLDFDESMIKYYGCHSSEANRFDSVIKCIASILFPGFSLILHMYLGKNPKESEMYESQFGKCIAPLITMIDEFPNDTKILEF</sequence>
<comment type="caution">
    <text evidence="2">The sequence shown here is derived from an EMBL/GenBank/DDBJ whole genome shotgun (WGS) entry which is preliminary data.</text>
</comment>
<name>A0A8K0CYI0_IGNLU</name>
<reference evidence="2" key="1">
    <citation type="submission" date="2019-08" db="EMBL/GenBank/DDBJ databases">
        <title>The genome of the North American firefly Photinus pyralis.</title>
        <authorList>
            <consortium name="Photinus pyralis genome working group"/>
            <person name="Fallon T.R."/>
            <person name="Sander Lower S.E."/>
            <person name="Weng J.-K."/>
        </authorList>
    </citation>
    <scope>NUCLEOTIDE SEQUENCE</scope>
    <source>
        <strain evidence="2">TRF0915ILg1</strain>
        <tissue evidence="2">Whole body</tissue>
    </source>
</reference>
<dbReference type="PANTHER" id="PTHR47055">
    <property type="entry name" value="DDE_TNP_1_7 DOMAIN-CONTAINING PROTEIN"/>
    <property type="match status" value="1"/>
</dbReference>
<dbReference type="GO" id="GO:0043565">
    <property type="term" value="F:sequence-specific DNA binding"/>
    <property type="evidence" value="ECO:0007669"/>
    <property type="project" value="TreeGrafter"/>
</dbReference>
<dbReference type="OrthoDB" id="6777693at2759"/>
<keyword evidence="3" id="KW-1185">Reference proteome</keyword>
<dbReference type="InterPro" id="IPR052638">
    <property type="entry name" value="PiggyBac_TE-derived"/>
</dbReference>
<dbReference type="PANTHER" id="PTHR47055:SF3">
    <property type="entry name" value="PHORBOL-ESTER_DAG-TYPE DOMAIN-CONTAINING PROTEIN"/>
    <property type="match status" value="1"/>
</dbReference>
<accession>A0A8K0CYI0</accession>
<dbReference type="Proteomes" id="UP000801492">
    <property type="component" value="Unassembled WGS sequence"/>
</dbReference>
<gene>
    <name evidence="2" type="ORF">ILUMI_11389</name>
</gene>
<dbReference type="AlphaFoldDB" id="A0A8K0CYI0"/>
<proteinExistence type="predicted"/>
<evidence type="ECO:0000313" key="2">
    <source>
        <dbReference type="EMBL" id="KAF2894784.1"/>
    </source>
</evidence>
<dbReference type="InterPro" id="IPR029526">
    <property type="entry name" value="PGBD"/>
</dbReference>
<dbReference type="Pfam" id="PF13843">
    <property type="entry name" value="DDE_Tnp_1_7"/>
    <property type="match status" value="1"/>
</dbReference>
<organism evidence="2 3">
    <name type="scientific">Ignelater luminosus</name>
    <name type="common">Cucubano</name>
    <name type="synonym">Pyrophorus luminosus</name>
    <dbReference type="NCBI Taxonomy" id="2038154"/>
    <lineage>
        <taxon>Eukaryota</taxon>
        <taxon>Metazoa</taxon>
        <taxon>Ecdysozoa</taxon>
        <taxon>Arthropoda</taxon>
        <taxon>Hexapoda</taxon>
        <taxon>Insecta</taxon>
        <taxon>Pterygota</taxon>
        <taxon>Neoptera</taxon>
        <taxon>Endopterygota</taxon>
        <taxon>Coleoptera</taxon>
        <taxon>Polyphaga</taxon>
        <taxon>Elateriformia</taxon>
        <taxon>Elateroidea</taxon>
        <taxon>Elateridae</taxon>
        <taxon>Agrypninae</taxon>
        <taxon>Pyrophorini</taxon>
        <taxon>Ignelater</taxon>
    </lineage>
</organism>